<proteinExistence type="inferred from homology"/>
<dbReference type="EMBL" id="FVZE01000002">
    <property type="protein sequence ID" value="SLJ97550.1"/>
    <property type="molecule type" value="Genomic_DNA"/>
</dbReference>
<dbReference type="InterPro" id="IPR021150">
    <property type="entry name" value="Ubiq_cyt_c_chap"/>
</dbReference>
<feature type="domain" description="Ubiquinol-cytochrome c chaperone" evidence="2">
    <location>
        <begin position="37"/>
        <end position="173"/>
    </location>
</feature>
<gene>
    <name evidence="3" type="ORF">SAMN06295987_102871</name>
</gene>
<protein>
    <submittedName>
        <fullName evidence="3">Cytochrome b pre-mRNA-processing protein 3</fullName>
    </submittedName>
</protein>
<organism evidence="3 4">
    <name type="scientific">Novosphingobium mathurense</name>
    <dbReference type="NCBI Taxonomy" id="428990"/>
    <lineage>
        <taxon>Bacteria</taxon>
        <taxon>Pseudomonadati</taxon>
        <taxon>Pseudomonadota</taxon>
        <taxon>Alphaproteobacteria</taxon>
        <taxon>Sphingomonadales</taxon>
        <taxon>Sphingomonadaceae</taxon>
        <taxon>Novosphingobium</taxon>
    </lineage>
</organism>
<dbReference type="Proteomes" id="UP000190989">
    <property type="component" value="Unassembled WGS sequence"/>
</dbReference>
<dbReference type="Pfam" id="PF03981">
    <property type="entry name" value="Ubiq_cyt_C_chap"/>
    <property type="match status" value="1"/>
</dbReference>
<accession>A0A1U6HP41</accession>
<evidence type="ECO:0000259" key="2">
    <source>
        <dbReference type="Pfam" id="PF03981"/>
    </source>
</evidence>
<dbReference type="STRING" id="428990.SAMN06295987_102871"/>
<sequence>MSLLSRILGKGSDSRKAVRPLWHRTVEIAREKEWYAQCGVADTVPGRFDAVTLVTSLVMLRMERDKTLIEPSVRLTELFVDDMDGQLRQSGVGDLVVGKRMGKLMSVFGGRLGALREAFAAGDDTQVKAALVPVLERNVTLIEGADTEALATRLQALAAQLDAISDEDLMAARIAR</sequence>
<evidence type="ECO:0000256" key="1">
    <source>
        <dbReference type="ARBA" id="ARBA00006436"/>
    </source>
</evidence>
<reference evidence="4" key="1">
    <citation type="submission" date="2017-02" db="EMBL/GenBank/DDBJ databases">
        <authorList>
            <person name="Varghese N."/>
            <person name="Submissions S."/>
        </authorList>
    </citation>
    <scope>NUCLEOTIDE SEQUENCE [LARGE SCALE GENOMIC DNA]</scope>
    <source>
        <strain evidence="4">SM117</strain>
    </source>
</reference>
<comment type="similarity">
    <text evidence="1">Belongs to the UPF0174 family.</text>
</comment>
<name>A0A1U6HP41_9SPHN</name>
<keyword evidence="4" id="KW-1185">Reference proteome</keyword>
<evidence type="ECO:0000313" key="3">
    <source>
        <dbReference type="EMBL" id="SLJ97550.1"/>
    </source>
</evidence>
<evidence type="ECO:0000313" key="4">
    <source>
        <dbReference type="Proteomes" id="UP000190989"/>
    </source>
</evidence>
<dbReference type="AlphaFoldDB" id="A0A1U6HP41"/>
<dbReference type="RefSeq" id="WP_176168001.1">
    <property type="nucleotide sequence ID" value="NZ_FVZE01000002.1"/>
</dbReference>